<dbReference type="Proteomes" id="UP000255423">
    <property type="component" value="Unassembled WGS sequence"/>
</dbReference>
<keyword evidence="1" id="KW-1133">Transmembrane helix</keyword>
<proteinExistence type="predicted"/>
<dbReference type="Pfam" id="PF14209">
    <property type="entry name" value="DUF4321"/>
    <property type="match status" value="1"/>
</dbReference>
<keyword evidence="1" id="KW-0472">Membrane</keyword>
<reference evidence="2 3" key="1">
    <citation type="submission" date="2017-08" db="EMBL/GenBank/DDBJ databases">
        <authorList>
            <person name="de Groot N.N."/>
        </authorList>
    </citation>
    <scope>NUCLEOTIDE SEQUENCE [LARGE SCALE GENOMIC DNA]</scope>
    <source>
        <strain evidence="2 3">HM2</strain>
    </source>
</reference>
<name>A0A380RVY4_FIBSU</name>
<evidence type="ECO:0000256" key="1">
    <source>
        <dbReference type="SAM" id="Phobius"/>
    </source>
</evidence>
<feature type="transmembrane region" description="Helical" evidence="1">
    <location>
        <begin position="79"/>
        <end position="102"/>
    </location>
</feature>
<sequence>MTHKNSLGRLLLFIFVGLILGGILSEALGALFGELGVLLNAGGYDNIVHHFFTAGPDFSIGFSGDTPQPVVIDLYFVKFALGLGFKGNALGLVGMVLAIYIMKWSGER</sequence>
<evidence type="ECO:0008006" key="4">
    <source>
        <dbReference type="Google" id="ProtNLM"/>
    </source>
</evidence>
<evidence type="ECO:0000313" key="2">
    <source>
        <dbReference type="EMBL" id="SUQ19720.1"/>
    </source>
</evidence>
<gene>
    <name evidence="2" type="ORF">SAMN05661053_0960</name>
</gene>
<evidence type="ECO:0000313" key="3">
    <source>
        <dbReference type="Proteomes" id="UP000255423"/>
    </source>
</evidence>
<dbReference type="AlphaFoldDB" id="A0A380RVY4"/>
<dbReference type="EMBL" id="UHJL01000001">
    <property type="protein sequence ID" value="SUQ19720.1"/>
    <property type="molecule type" value="Genomic_DNA"/>
</dbReference>
<protein>
    <recommendedName>
        <fullName evidence="4">DUF4321 domain-containing protein</fullName>
    </recommendedName>
</protein>
<organism evidence="2 3">
    <name type="scientific">Fibrobacter succinogenes</name>
    <name type="common">Bacteroides succinogenes</name>
    <dbReference type="NCBI Taxonomy" id="833"/>
    <lineage>
        <taxon>Bacteria</taxon>
        <taxon>Pseudomonadati</taxon>
        <taxon>Fibrobacterota</taxon>
        <taxon>Fibrobacteria</taxon>
        <taxon>Fibrobacterales</taxon>
        <taxon>Fibrobacteraceae</taxon>
        <taxon>Fibrobacter</taxon>
    </lineage>
</organism>
<keyword evidence="1" id="KW-0812">Transmembrane</keyword>
<accession>A0A380RVY4</accession>
<dbReference type="InterPro" id="IPR025470">
    <property type="entry name" value="DUF4321"/>
</dbReference>
<dbReference type="RefSeq" id="WP_109572282.1">
    <property type="nucleotide sequence ID" value="NZ_UHJL01000001.1"/>
</dbReference>